<keyword evidence="4" id="KW-1185">Reference proteome</keyword>
<comment type="caution">
    <text evidence="3">The sequence shown here is derived from an EMBL/GenBank/DDBJ whole genome shotgun (WGS) entry which is preliminary data.</text>
</comment>
<dbReference type="InterPro" id="IPR052367">
    <property type="entry name" value="Thiosulfate_ST/Rhodanese-like"/>
</dbReference>
<dbReference type="SMART" id="SM00450">
    <property type="entry name" value="RHOD"/>
    <property type="match status" value="1"/>
</dbReference>
<evidence type="ECO:0000256" key="1">
    <source>
        <dbReference type="SAM" id="SignalP"/>
    </source>
</evidence>
<proteinExistence type="predicted"/>
<keyword evidence="1" id="KW-0732">Signal</keyword>
<dbReference type="AlphaFoldDB" id="A0A4V2RRT2"/>
<dbReference type="RefSeq" id="WP_133039941.1">
    <property type="nucleotide sequence ID" value="NZ_SLWF01000027.1"/>
</dbReference>
<reference evidence="3 4" key="1">
    <citation type="submission" date="2019-03" db="EMBL/GenBank/DDBJ databases">
        <title>Freshwater and sediment microbial communities from various areas in North America, analyzing microbe dynamics in response to fracking.</title>
        <authorList>
            <person name="Lamendella R."/>
        </authorList>
    </citation>
    <scope>NUCLEOTIDE SEQUENCE [LARGE SCALE GENOMIC DNA]</scope>
    <source>
        <strain evidence="3 4">74A</strain>
    </source>
</reference>
<sequence>MLKISLLVLLAVVVFVSVRAFGNNGAQDPATAFAKIAKGAKVIDVRTAEEFAAGHLPDATNIPYEQIVPALQQLGIAKDQPLVLYCRSGHRAGIAKAALEKAGYSDVYNAGGLQQLQAFKAQH</sequence>
<dbReference type="Pfam" id="PF00581">
    <property type="entry name" value="Rhodanese"/>
    <property type="match status" value="1"/>
</dbReference>
<dbReference type="EMBL" id="SLWF01000027">
    <property type="protein sequence ID" value="TCN81032.1"/>
    <property type="molecule type" value="Genomic_DNA"/>
</dbReference>
<organism evidence="3 4">
    <name type="scientific">Shewanella fodinae</name>
    <dbReference type="NCBI Taxonomy" id="552357"/>
    <lineage>
        <taxon>Bacteria</taxon>
        <taxon>Pseudomonadati</taxon>
        <taxon>Pseudomonadota</taxon>
        <taxon>Gammaproteobacteria</taxon>
        <taxon>Alteromonadales</taxon>
        <taxon>Shewanellaceae</taxon>
        <taxon>Shewanella</taxon>
    </lineage>
</organism>
<feature type="domain" description="Rhodanese" evidence="2">
    <location>
        <begin position="36"/>
        <end position="121"/>
    </location>
</feature>
<accession>A0A4V2RRT2</accession>
<feature type="chain" id="PRO_5020361989" evidence="1">
    <location>
        <begin position="21"/>
        <end position="123"/>
    </location>
</feature>
<dbReference type="PANTHER" id="PTHR45431">
    <property type="entry name" value="RHODANESE-LIKE DOMAIN-CONTAINING PROTEIN 15, CHLOROPLASTIC"/>
    <property type="match status" value="1"/>
</dbReference>
<dbReference type="Gene3D" id="3.40.250.10">
    <property type="entry name" value="Rhodanese-like domain"/>
    <property type="match status" value="1"/>
</dbReference>
<dbReference type="SUPFAM" id="SSF52821">
    <property type="entry name" value="Rhodanese/Cell cycle control phosphatase"/>
    <property type="match status" value="1"/>
</dbReference>
<dbReference type="PROSITE" id="PS50206">
    <property type="entry name" value="RHODANESE_3"/>
    <property type="match status" value="1"/>
</dbReference>
<dbReference type="InterPro" id="IPR001763">
    <property type="entry name" value="Rhodanese-like_dom"/>
</dbReference>
<evidence type="ECO:0000313" key="3">
    <source>
        <dbReference type="EMBL" id="TCN81032.1"/>
    </source>
</evidence>
<protein>
    <submittedName>
        <fullName evidence="3">Phage shock protein E</fullName>
    </submittedName>
</protein>
<name>A0A4V2RRT2_9GAMM</name>
<dbReference type="OrthoDB" id="9814704at2"/>
<dbReference type="PANTHER" id="PTHR45431:SF3">
    <property type="entry name" value="RHODANESE-LIKE DOMAIN-CONTAINING PROTEIN 15, CHLOROPLASTIC"/>
    <property type="match status" value="1"/>
</dbReference>
<evidence type="ECO:0000259" key="2">
    <source>
        <dbReference type="PROSITE" id="PS50206"/>
    </source>
</evidence>
<dbReference type="Proteomes" id="UP000294832">
    <property type="component" value="Unassembled WGS sequence"/>
</dbReference>
<dbReference type="InterPro" id="IPR036873">
    <property type="entry name" value="Rhodanese-like_dom_sf"/>
</dbReference>
<feature type="signal peptide" evidence="1">
    <location>
        <begin position="1"/>
        <end position="20"/>
    </location>
</feature>
<gene>
    <name evidence="3" type="ORF">EDC91_1271</name>
</gene>
<dbReference type="CDD" id="cd00158">
    <property type="entry name" value="RHOD"/>
    <property type="match status" value="1"/>
</dbReference>
<evidence type="ECO:0000313" key="4">
    <source>
        <dbReference type="Proteomes" id="UP000294832"/>
    </source>
</evidence>